<protein>
    <submittedName>
        <fullName evidence="2">2-hydroxy-6-oxo-6-phenylhexa-2,4-dienoate hydrolase</fullName>
        <ecNumber evidence="2">3.7.1.-</ecNumber>
    </submittedName>
</protein>
<dbReference type="PRINTS" id="PR00111">
    <property type="entry name" value="ABHYDROLASE"/>
</dbReference>
<proteinExistence type="predicted"/>
<feature type="domain" description="AB hydrolase-1" evidence="1">
    <location>
        <begin position="34"/>
        <end position="268"/>
    </location>
</feature>
<dbReference type="GO" id="GO:0016787">
    <property type="term" value="F:hydrolase activity"/>
    <property type="evidence" value="ECO:0007669"/>
    <property type="project" value="UniProtKB-KW"/>
</dbReference>
<dbReference type="InterPro" id="IPR000073">
    <property type="entry name" value="AB_hydrolase_1"/>
</dbReference>
<accession>Q6SH76</accession>
<dbReference type="EMBL" id="AY458639">
    <property type="protein sequence ID" value="AAR37743.1"/>
    <property type="molecule type" value="Genomic_DNA"/>
</dbReference>
<dbReference type="EC" id="3.7.1.-" evidence="2"/>
<organism evidence="2">
    <name type="scientific">uncultured marine bacterium 442</name>
    <dbReference type="NCBI Taxonomy" id="257392"/>
    <lineage>
        <taxon>Bacteria</taxon>
        <taxon>environmental samples</taxon>
    </lineage>
</organism>
<evidence type="ECO:0000259" key="1">
    <source>
        <dbReference type="Pfam" id="PF12697"/>
    </source>
</evidence>
<dbReference type="ESTHER" id="9bact-q6sh76">
    <property type="family name" value="Carbon-carbon_bond_hydrolase"/>
</dbReference>
<evidence type="ECO:0000313" key="2">
    <source>
        <dbReference type="EMBL" id="AAR37743.1"/>
    </source>
</evidence>
<name>Q6SH76_9BACT</name>
<dbReference type="InterPro" id="IPR029058">
    <property type="entry name" value="AB_hydrolase_fold"/>
</dbReference>
<dbReference type="PANTHER" id="PTHR46438">
    <property type="entry name" value="ALPHA/BETA-HYDROLASES SUPERFAMILY PROTEIN"/>
    <property type="match status" value="1"/>
</dbReference>
<gene>
    <name evidence="2" type="primary">bphD</name>
    <name evidence="2" type="ORF">MBMO_EBAC000-63A02.21</name>
</gene>
<reference evidence="2" key="1">
    <citation type="submission" date="2003-11" db="EMBL/GenBank/DDBJ databases">
        <authorList>
            <person name="Heidelberg J.F."/>
            <person name="Eisen J.A."/>
            <person name="Nelson W.C."/>
            <person name="DeLong E.F."/>
        </authorList>
    </citation>
    <scope>NUCLEOTIDE SEQUENCE</scope>
</reference>
<dbReference type="SUPFAM" id="SSF53474">
    <property type="entry name" value="alpha/beta-Hydrolases"/>
    <property type="match status" value="1"/>
</dbReference>
<dbReference type="PANTHER" id="PTHR46438:SF11">
    <property type="entry name" value="LIPASE-RELATED"/>
    <property type="match status" value="1"/>
</dbReference>
<dbReference type="AlphaFoldDB" id="Q6SH76"/>
<reference evidence="2" key="2">
    <citation type="submission" date="2003-12" db="EMBL/GenBank/DDBJ databases">
        <title>Monterey Bay Coastal Ocean Microbial Observatory environmental clone sequencing.</title>
        <authorList>
            <person name="DeLong E.F."/>
        </authorList>
    </citation>
    <scope>NUCLEOTIDE SEQUENCE</scope>
</reference>
<dbReference type="Gene3D" id="3.40.50.1820">
    <property type="entry name" value="alpha/beta hydrolase"/>
    <property type="match status" value="1"/>
</dbReference>
<dbReference type="Pfam" id="PF12697">
    <property type="entry name" value="Abhydrolase_6"/>
    <property type="match status" value="1"/>
</dbReference>
<keyword evidence="2" id="KW-0378">Hydrolase</keyword>
<sequence>MSSNTAAPQFLTTPEGLSLHYTDHPATGEEQGTLVFIHGSGPGASGWSNFKHNIAAFQMADYRCVVYDQWGYGKTDKPTHIDHTLDFFVDGLGALLDGLALQSVTLVGNSLGGAVALGMALRQPERVKQLILMAPGGIESREDYFAMEGIQTMVKYPMGSPEFTRDVLAKLLTLLVYDEASIDEELIEERWTTLQTQNSHVLATMAIPDLSDQIGHIAQPMLIFWGTEDKFCPASGVWKMLKGGGQVQAEILNQCGHWVMTEHPELFNTRSLAFLSTSASH</sequence>